<keyword evidence="3" id="KW-1134">Transmembrane beta strand</keyword>
<keyword evidence="8" id="KW-0449">Lipoprotein</keyword>
<evidence type="ECO:0000256" key="8">
    <source>
        <dbReference type="ARBA" id="ARBA00023288"/>
    </source>
</evidence>
<evidence type="ECO:0000256" key="7">
    <source>
        <dbReference type="ARBA" id="ARBA00023237"/>
    </source>
</evidence>
<organism evidence="11 12">
    <name type="scientific">Pseudomonas putida</name>
    <name type="common">Arthrobacter siderocapsulatus</name>
    <dbReference type="NCBI Taxonomy" id="303"/>
    <lineage>
        <taxon>Bacteria</taxon>
        <taxon>Pseudomonadati</taxon>
        <taxon>Pseudomonadota</taxon>
        <taxon>Gammaproteobacteria</taxon>
        <taxon>Pseudomonadales</taxon>
        <taxon>Pseudomonadaceae</taxon>
        <taxon>Pseudomonas</taxon>
    </lineage>
</organism>
<feature type="signal peptide" evidence="10">
    <location>
        <begin position="1"/>
        <end position="22"/>
    </location>
</feature>
<evidence type="ECO:0000256" key="6">
    <source>
        <dbReference type="ARBA" id="ARBA00023139"/>
    </source>
</evidence>
<keyword evidence="6" id="KW-0564">Palmitate</keyword>
<evidence type="ECO:0000256" key="10">
    <source>
        <dbReference type="SAM" id="SignalP"/>
    </source>
</evidence>
<reference evidence="11 12" key="1">
    <citation type="submission" date="2015-10" db="EMBL/GenBank/DDBJ databases">
        <title>Pseudomonas putida clinical strains.</title>
        <authorList>
            <person name="Molina L."/>
            <person name="Udaondo Z."/>
        </authorList>
    </citation>
    <scope>NUCLEOTIDE SEQUENCE [LARGE SCALE GENOMIC DNA]</scope>
    <source>
        <strain evidence="11 12">HB13667</strain>
    </source>
</reference>
<dbReference type="EMBL" id="LKKS01000131">
    <property type="protein sequence ID" value="KPM59585.1"/>
    <property type="molecule type" value="Genomic_DNA"/>
</dbReference>
<evidence type="ECO:0000256" key="9">
    <source>
        <dbReference type="SAM" id="Coils"/>
    </source>
</evidence>
<dbReference type="Gene3D" id="1.20.1600.10">
    <property type="entry name" value="Outer membrane efflux proteins (OEP)"/>
    <property type="match status" value="1"/>
</dbReference>
<evidence type="ECO:0000256" key="1">
    <source>
        <dbReference type="ARBA" id="ARBA00004442"/>
    </source>
</evidence>
<keyword evidence="4" id="KW-0812">Transmembrane</keyword>
<dbReference type="Proteomes" id="UP000050437">
    <property type="component" value="Unassembled WGS sequence"/>
</dbReference>
<name>A0A0P7D2A2_PSEPU</name>
<dbReference type="RefSeq" id="WP_023911051.1">
    <property type="nucleotide sequence ID" value="NZ_LKKS01000131.1"/>
</dbReference>
<evidence type="ECO:0000256" key="5">
    <source>
        <dbReference type="ARBA" id="ARBA00023136"/>
    </source>
</evidence>
<dbReference type="GO" id="GO:0016020">
    <property type="term" value="C:membrane"/>
    <property type="evidence" value="ECO:0007669"/>
    <property type="project" value="UniProtKB-SubCell"/>
</dbReference>
<keyword evidence="10" id="KW-0732">Signal</keyword>
<feature type="chain" id="PRO_5006137500" evidence="10">
    <location>
        <begin position="23"/>
        <end position="418"/>
    </location>
</feature>
<dbReference type="InterPro" id="IPR003423">
    <property type="entry name" value="OMP_efflux"/>
</dbReference>
<dbReference type="AlphaFoldDB" id="A0A0P7D2A2"/>
<dbReference type="Pfam" id="PF02321">
    <property type="entry name" value="OEP"/>
    <property type="match status" value="1"/>
</dbReference>
<dbReference type="PANTHER" id="PTHR30203:SF24">
    <property type="entry name" value="BLR4935 PROTEIN"/>
    <property type="match status" value="1"/>
</dbReference>
<accession>A0A0P7D2A2</accession>
<comment type="subcellular location">
    <subcellularLocation>
        <location evidence="1">Cell outer membrane</location>
    </subcellularLocation>
</comment>
<keyword evidence="7" id="KW-0998">Cell outer membrane</keyword>
<feature type="coiled-coil region" evidence="9">
    <location>
        <begin position="310"/>
        <end position="337"/>
    </location>
</feature>
<sequence>MNLRRYCGGRLSLAALTLCALAVPGLAAALTLDEALRLAEREAPSLAAQAANQDAAMQAAIPAGELPDPKLALGIQNFPIEGDARGSLTRDFMTMQMVGVMQEVPNRAKRRARVEAAQAGIDSADALERVERLKVRRETALAWIGGFAVEQKLQLFQTLYDENRLLAKAVQASLAGGRGQAADSLAPKQEAALLAEQEDELERNRTQARAALRRWVGPVAVEPLSGSWPSWRVDDLHFRHSLDRHPELQAFTPMTQEAEAQVRLAEADKKPDWSWELAYQKRGEAFGDMVSVQFTFDLPLFTASRQDPKIAAKRAEVLRLEAEREAMTREHAQALADDLAEHRRLERAVERSRQTLVPLAEEKVRLAMADYRAGRGELMALVAARRELIEARLKHIDLEQQRAQTSARLYFAYGESSQ</sequence>
<comment type="similarity">
    <text evidence="2">Belongs to the outer membrane factor (OMF) (TC 1.B.17) family.</text>
</comment>
<keyword evidence="5" id="KW-0472">Membrane</keyword>
<evidence type="ECO:0000313" key="11">
    <source>
        <dbReference type="EMBL" id="KPM59585.1"/>
    </source>
</evidence>
<dbReference type="PANTHER" id="PTHR30203">
    <property type="entry name" value="OUTER MEMBRANE CATION EFFLUX PROTEIN"/>
    <property type="match status" value="1"/>
</dbReference>
<keyword evidence="9" id="KW-0175">Coiled coil</keyword>
<dbReference type="SUPFAM" id="SSF56954">
    <property type="entry name" value="Outer membrane efflux proteins (OEP)"/>
    <property type="match status" value="1"/>
</dbReference>
<evidence type="ECO:0000313" key="12">
    <source>
        <dbReference type="Proteomes" id="UP000050437"/>
    </source>
</evidence>
<evidence type="ECO:0000256" key="4">
    <source>
        <dbReference type="ARBA" id="ARBA00022692"/>
    </source>
</evidence>
<protein>
    <submittedName>
        <fullName evidence="11">Cytochrome C</fullName>
    </submittedName>
</protein>
<evidence type="ECO:0000256" key="3">
    <source>
        <dbReference type="ARBA" id="ARBA00022452"/>
    </source>
</evidence>
<dbReference type="InterPro" id="IPR010131">
    <property type="entry name" value="MdtP/NodT-like"/>
</dbReference>
<proteinExistence type="inferred from homology"/>
<evidence type="ECO:0000256" key="2">
    <source>
        <dbReference type="ARBA" id="ARBA00007613"/>
    </source>
</evidence>
<comment type="caution">
    <text evidence="11">The sequence shown here is derived from an EMBL/GenBank/DDBJ whole genome shotgun (WGS) entry which is preliminary data.</text>
</comment>
<dbReference type="GO" id="GO:0015562">
    <property type="term" value="F:efflux transmembrane transporter activity"/>
    <property type="evidence" value="ECO:0007669"/>
    <property type="project" value="InterPro"/>
</dbReference>
<gene>
    <name evidence="11" type="ORF">HB13667_24660</name>
</gene>